<evidence type="ECO:0000256" key="3">
    <source>
        <dbReference type="ARBA" id="ARBA00012926"/>
    </source>
</evidence>
<dbReference type="AlphaFoldDB" id="A0A1C3NR56"/>
<reference evidence="10 13" key="2">
    <citation type="submission" date="2016-08" db="EMBL/GenBank/DDBJ databases">
        <title>Evolution of the type three secretion system and type three effector repertoires in Xanthomonas.</title>
        <authorList>
            <person name="Merda D."/>
            <person name="Briand M."/>
            <person name="Bosis E."/>
            <person name="Rousseau C."/>
            <person name="Portier P."/>
            <person name="Jacques M.-A."/>
            <person name="Fischer-Le Saux M."/>
        </authorList>
    </citation>
    <scope>NUCLEOTIDE SEQUENCE [LARGE SCALE GENOMIC DNA]</scope>
    <source>
        <strain evidence="10 13">CFBP1976</strain>
    </source>
</reference>
<keyword evidence="4" id="KW-0479">Metal-binding</keyword>
<dbReference type="Gene3D" id="3.20.19.10">
    <property type="entry name" value="Aconitase, domain 4"/>
    <property type="match status" value="1"/>
</dbReference>
<dbReference type="InterPro" id="IPR000573">
    <property type="entry name" value="AconitaseA/IPMdHydase_ssu_swvl"/>
</dbReference>
<evidence type="ECO:0000259" key="9">
    <source>
        <dbReference type="Pfam" id="PF00694"/>
    </source>
</evidence>
<feature type="domain" description="Aconitase/3-isopropylmalate dehydratase large subunit alpha/beta/alpha" evidence="8">
    <location>
        <begin position="74"/>
        <end position="545"/>
    </location>
</feature>
<accession>A0A1C3NR56</accession>
<keyword evidence="6" id="KW-0411">Iron-sulfur</keyword>
<name>A0A1C3NR56_9XANT</name>
<dbReference type="EMBL" id="MDCE01000035">
    <property type="protein sequence ID" value="PPV05198.1"/>
    <property type="molecule type" value="Genomic_DNA"/>
</dbReference>
<dbReference type="Pfam" id="PF00330">
    <property type="entry name" value="Aconitase"/>
    <property type="match status" value="1"/>
</dbReference>
<protein>
    <recommendedName>
        <fullName evidence="3">aconitate hydratase</fullName>
        <ecNumber evidence="3">4.2.1.3</ecNumber>
    </recommendedName>
</protein>
<dbReference type="EC" id="4.2.1.3" evidence="3"/>
<evidence type="ECO:0000313" key="12">
    <source>
        <dbReference type="Proteomes" id="UP000092503"/>
    </source>
</evidence>
<dbReference type="Gene3D" id="3.30.499.10">
    <property type="entry name" value="Aconitase, domain 3"/>
    <property type="match status" value="2"/>
</dbReference>
<dbReference type="GO" id="GO:0046872">
    <property type="term" value="F:metal ion binding"/>
    <property type="evidence" value="ECO:0007669"/>
    <property type="project" value="UniProtKB-KW"/>
</dbReference>
<evidence type="ECO:0000256" key="4">
    <source>
        <dbReference type="ARBA" id="ARBA00022723"/>
    </source>
</evidence>
<dbReference type="STRING" id="56449.XBLMG947_3677"/>
<evidence type="ECO:0000256" key="5">
    <source>
        <dbReference type="ARBA" id="ARBA00023004"/>
    </source>
</evidence>
<dbReference type="EMBL" id="FLTX01000067">
    <property type="protein sequence ID" value="SBV52876.1"/>
    <property type="molecule type" value="Genomic_DNA"/>
</dbReference>
<keyword evidence="5" id="KW-0408">Iron</keyword>
<dbReference type="SUPFAM" id="SSF53732">
    <property type="entry name" value="Aconitase iron-sulfur domain"/>
    <property type="match status" value="1"/>
</dbReference>
<dbReference type="InterPro" id="IPR006249">
    <property type="entry name" value="Aconitase/IRP2"/>
</dbReference>
<evidence type="ECO:0000256" key="7">
    <source>
        <dbReference type="ARBA" id="ARBA00023501"/>
    </source>
</evidence>
<feature type="domain" description="Aconitase A/isopropylmalate dehydratase small subunit swivel" evidence="9">
    <location>
        <begin position="664"/>
        <end position="790"/>
    </location>
</feature>
<evidence type="ECO:0000256" key="6">
    <source>
        <dbReference type="ARBA" id="ARBA00023014"/>
    </source>
</evidence>
<comment type="similarity">
    <text evidence="2">Belongs to the aconitase/IPM isomerase family.</text>
</comment>
<dbReference type="Pfam" id="PF00694">
    <property type="entry name" value="Aconitase_C"/>
    <property type="match status" value="1"/>
</dbReference>
<dbReference type="SUPFAM" id="SSF52016">
    <property type="entry name" value="LeuD/IlvD-like"/>
    <property type="match status" value="1"/>
</dbReference>
<sequence length="877" mass="92695">MSMLLEPAPPPPPPAADGVPEPAVDIPAFLAGHGLVASALPCTALLLIEFLLRNDQFGAAMQAAVELAGGRQPHGLEIAFLPARLIMQDYTGIPALADLAALRDELAAAGRDPCVVNPVLKTDIVVDHSLIVESAGTRDALAANQKLEMLRNQERYDFLAWAAGAFDRVNVIPSGQGIVHQINMEQLATLVVRQDQAGRSVLYPDSVIGTDSHTTMANGMGILGWGVGGLEAEALMAGMPVRMPFPRIVGIALRGSLGPGISSADLVLGLTNHLRKAGVVGDLLEFFGEGVRSLDVPERCTIANMAPEYGAMGAYFAVDERTVAYLEITGRSKAHCALVERYYRHQGLWAHGGGGAARYPRTLVFDLDAVERCVAGPSNPHEWLPLKALPASLPRSAGAPPAVGLADGAIALAAITSCTHTANPTAMLTAGLLARNAVACGLRVRPHVKTSFAPGSQAVVRYMRDAGLIEPMEALGFHVVGFACATCNGGGGELHGEMARAIEQYGIAAASVSSGNRNFPGRIHPLLKANYLASPALVVAFALAGTLDLDVEQDALGMGRQGPVFLRQIWPSDEEVAALKTAVLVASSFPASQAPMESLQKRGGLFPWREASDYLRRPPYFDADRPQGSSVVEGARALLVLGDDISTDHISPVGMIAPDSPAGTYLTGRGVAFSAFNSYGSRRSNHEVMVRGAFANPRLHNHLLADGRRGGMTIHQPSEQVGTVFDIAGRYAAAGVPMVIVAGENYGVGSSRDWAARAPALLGVTAVLARSFERIHRSNLIAMGVLPVQLCTPEEDMDWSGYIAIRPVAGESIGIATPMRVTIISNSGKIRHQDAITRLDSSDEVDILRDGGLLPRILSRLMEVSYSPPATPDLEST</sequence>
<dbReference type="Proteomes" id="UP000239710">
    <property type="component" value="Unassembled WGS sequence"/>
</dbReference>
<dbReference type="GO" id="GO:0003994">
    <property type="term" value="F:aconitate hydratase activity"/>
    <property type="evidence" value="ECO:0007669"/>
    <property type="project" value="UniProtKB-EC"/>
</dbReference>
<evidence type="ECO:0000313" key="10">
    <source>
        <dbReference type="EMBL" id="PPV05198.1"/>
    </source>
</evidence>
<gene>
    <name evidence="11" type="ORF">XBLMG947_3677</name>
    <name evidence="10" type="ORF">XbrCFBP1976_18400</name>
</gene>
<dbReference type="InterPro" id="IPR015928">
    <property type="entry name" value="Aconitase/3IPM_dehydase_swvl"/>
</dbReference>
<evidence type="ECO:0000256" key="2">
    <source>
        <dbReference type="ARBA" id="ARBA00007185"/>
    </source>
</evidence>
<evidence type="ECO:0000313" key="13">
    <source>
        <dbReference type="Proteomes" id="UP000239710"/>
    </source>
</evidence>
<dbReference type="InterPro" id="IPR015931">
    <property type="entry name" value="Acnase/IPM_dHydase_lsu_aba_1/3"/>
</dbReference>
<dbReference type="NCBIfam" id="NF006757">
    <property type="entry name" value="PRK09277.1"/>
    <property type="match status" value="1"/>
</dbReference>
<dbReference type="NCBIfam" id="NF009520">
    <property type="entry name" value="PRK12881.1"/>
    <property type="match status" value="1"/>
</dbReference>
<dbReference type="OrthoDB" id="9764318at2"/>
<dbReference type="InterPro" id="IPR036008">
    <property type="entry name" value="Aconitase_4Fe-4S_dom"/>
</dbReference>
<dbReference type="GO" id="GO:0051536">
    <property type="term" value="F:iron-sulfur cluster binding"/>
    <property type="evidence" value="ECO:0007669"/>
    <property type="project" value="UniProtKB-KW"/>
</dbReference>
<dbReference type="InterPro" id="IPR001030">
    <property type="entry name" value="Acoase/IPM_deHydtase_lsu_aba"/>
</dbReference>
<dbReference type="Proteomes" id="UP000092503">
    <property type="component" value="Unassembled WGS sequence"/>
</dbReference>
<keyword evidence="13" id="KW-1185">Reference proteome</keyword>
<evidence type="ECO:0000256" key="1">
    <source>
        <dbReference type="ARBA" id="ARBA00001966"/>
    </source>
</evidence>
<reference evidence="11 12" key="1">
    <citation type="submission" date="2016-06" db="EMBL/GenBank/DDBJ databases">
        <authorList>
            <person name="Kjaerup R.B."/>
            <person name="Dalgaard T.S."/>
            <person name="Juul-Madsen H.R."/>
        </authorList>
    </citation>
    <scope>NUCLEOTIDE SEQUENCE [LARGE SCALE GENOMIC DNA]</scope>
    <source>
        <strain evidence="11">LMG947</strain>
    </source>
</reference>
<dbReference type="RefSeq" id="WP_065470030.1">
    <property type="nucleotide sequence ID" value="NZ_FLTX01000067.1"/>
</dbReference>
<evidence type="ECO:0000313" key="11">
    <source>
        <dbReference type="EMBL" id="SBV52876.1"/>
    </source>
</evidence>
<comment type="cofactor">
    <cofactor evidence="1">
        <name>[4Fe-4S] cluster</name>
        <dbReference type="ChEBI" id="CHEBI:49883"/>
    </cofactor>
</comment>
<dbReference type="PANTHER" id="PTHR11670">
    <property type="entry name" value="ACONITASE/IRON-RESPONSIVE ELEMENT FAMILY MEMBER"/>
    <property type="match status" value="1"/>
</dbReference>
<dbReference type="PRINTS" id="PR00415">
    <property type="entry name" value="ACONITASE"/>
</dbReference>
<evidence type="ECO:0000259" key="8">
    <source>
        <dbReference type="Pfam" id="PF00330"/>
    </source>
</evidence>
<proteinExistence type="inferred from homology"/>
<comment type="catalytic activity">
    <reaction evidence="7">
        <text>citrate = D-threo-isocitrate</text>
        <dbReference type="Rhea" id="RHEA:10336"/>
        <dbReference type="ChEBI" id="CHEBI:15562"/>
        <dbReference type="ChEBI" id="CHEBI:16947"/>
        <dbReference type="EC" id="4.2.1.3"/>
    </reaction>
</comment>
<organism evidence="11 12">
    <name type="scientific">Xanthomonas bromi</name>
    <dbReference type="NCBI Taxonomy" id="56449"/>
    <lineage>
        <taxon>Bacteria</taxon>
        <taxon>Pseudomonadati</taxon>
        <taxon>Pseudomonadota</taxon>
        <taxon>Gammaproteobacteria</taxon>
        <taxon>Lysobacterales</taxon>
        <taxon>Lysobacteraceae</taxon>
        <taxon>Xanthomonas</taxon>
    </lineage>
</organism>